<dbReference type="PANTHER" id="PTHR36573">
    <property type="entry name" value="INTERMEMBRANE PHOSPHOLIPID TRANSPORT SYSTEM BINDING PROTEIN MLAC"/>
    <property type="match status" value="1"/>
</dbReference>
<dbReference type="PIRSF" id="PIRSF004649">
    <property type="entry name" value="MlaC"/>
    <property type="match status" value="1"/>
</dbReference>
<dbReference type="InterPro" id="IPR042245">
    <property type="entry name" value="Tgt2/MlaC_sf"/>
</dbReference>
<evidence type="ECO:0000313" key="3">
    <source>
        <dbReference type="Proteomes" id="UP001629953"/>
    </source>
</evidence>
<dbReference type="Proteomes" id="UP001629953">
    <property type="component" value="Unassembled WGS sequence"/>
</dbReference>
<dbReference type="Gene3D" id="3.10.450.710">
    <property type="entry name" value="Tgt2/MlaC"/>
    <property type="match status" value="1"/>
</dbReference>
<gene>
    <name evidence="2" type="ORF">ABUE30_16925</name>
</gene>
<evidence type="ECO:0000256" key="1">
    <source>
        <dbReference type="SAM" id="SignalP"/>
    </source>
</evidence>
<protein>
    <submittedName>
        <fullName evidence="2">ABC transporter substrate-binding protein</fullName>
    </submittedName>
</protein>
<sequence length="223" mass="25108">MKILRMIGVSIVVALFSSMAFALQPVTNTPTQNPYKTMQQVIDQTFPKLSKLNENNALNEDTARQIIVEDVMPYLDYRYAAYMVIGRNLPKTTAAQRERFVKAFYTYLVNTYSQALGKYNHQKIEIEPPRPYQNEQIMTVPAKIIQPDGPAVHVQFKFRRLQDNKGWLAFDMIAEGVSLLSTNQSEVGGLIQSDGIDAVSKMLEKRQLKASSSSVLPKVSSNG</sequence>
<dbReference type="RefSeq" id="WP_408625018.1">
    <property type="nucleotide sequence ID" value="NZ_JBEQCT010000010.1"/>
</dbReference>
<dbReference type="PANTHER" id="PTHR36573:SF1">
    <property type="entry name" value="INTERMEMBRANE PHOSPHOLIPID TRANSPORT SYSTEM BINDING PROTEIN MLAC"/>
    <property type="match status" value="1"/>
</dbReference>
<reference evidence="2 3" key="1">
    <citation type="journal article" date="2013" name="Int. J. Syst. Evol. Microbiol.">
        <title>Celerinatantimonas yamalensis sp. nov., a cold-adapted diazotrophic bacterium from a cold permafrost brine.</title>
        <authorList>
            <person name="Shcherbakova V."/>
            <person name="Chuvilskaya N."/>
            <person name="Rivkina E."/>
            <person name="Demidov N."/>
            <person name="Uchaeva V."/>
            <person name="Suetin S."/>
            <person name="Suzina N."/>
            <person name="Gilichinsky D."/>
        </authorList>
    </citation>
    <scope>NUCLEOTIDE SEQUENCE [LARGE SCALE GENOMIC DNA]</scope>
    <source>
        <strain evidence="2 3">C7</strain>
    </source>
</reference>
<organism evidence="2 3">
    <name type="scientific">Celerinatantimonas yamalensis</name>
    <dbReference type="NCBI Taxonomy" id="559956"/>
    <lineage>
        <taxon>Bacteria</taxon>
        <taxon>Pseudomonadati</taxon>
        <taxon>Pseudomonadota</taxon>
        <taxon>Gammaproteobacteria</taxon>
        <taxon>Celerinatantimonadaceae</taxon>
        <taxon>Celerinatantimonas</taxon>
    </lineage>
</organism>
<keyword evidence="1" id="KW-0732">Signal</keyword>
<feature type="chain" id="PRO_5046206380" evidence="1">
    <location>
        <begin position="23"/>
        <end position="223"/>
    </location>
</feature>
<comment type="caution">
    <text evidence="2">The sequence shown here is derived from an EMBL/GenBank/DDBJ whole genome shotgun (WGS) entry which is preliminary data.</text>
</comment>
<dbReference type="Pfam" id="PF05494">
    <property type="entry name" value="MlaC"/>
    <property type="match status" value="1"/>
</dbReference>
<dbReference type="InterPro" id="IPR008869">
    <property type="entry name" value="MlaC/ttg2D"/>
</dbReference>
<keyword evidence="3" id="KW-1185">Reference proteome</keyword>
<proteinExistence type="predicted"/>
<feature type="signal peptide" evidence="1">
    <location>
        <begin position="1"/>
        <end position="22"/>
    </location>
</feature>
<accession>A0ABW9GAY4</accession>
<name>A0ABW9GAY4_9GAMM</name>
<evidence type="ECO:0000313" key="2">
    <source>
        <dbReference type="EMBL" id="MFM2486717.1"/>
    </source>
</evidence>
<dbReference type="EMBL" id="JBEQCT010000010">
    <property type="protein sequence ID" value="MFM2486717.1"/>
    <property type="molecule type" value="Genomic_DNA"/>
</dbReference>